<accession>A0A6C0IH69</accession>
<name>A0A6C0IH69_9ZZZZ</name>
<feature type="region of interest" description="Disordered" evidence="1">
    <location>
        <begin position="58"/>
        <end position="88"/>
    </location>
</feature>
<dbReference type="AlphaFoldDB" id="A0A6C0IH69"/>
<evidence type="ECO:0000256" key="1">
    <source>
        <dbReference type="SAM" id="MobiDB-lite"/>
    </source>
</evidence>
<dbReference type="EMBL" id="MN740193">
    <property type="protein sequence ID" value="QHT92581.1"/>
    <property type="molecule type" value="Genomic_DNA"/>
</dbReference>
<protein>
    <submittedName>
        <fullName evidence="2">Uncharacterized protein</fullName>
    </submittedName>
</protein>
<sequence>MANILYSSEDEYEYEDYEQHLGGKCKQHINNASAVKTGAKKPLQQENLQEKIKAKQLKIQQNKQRKEAEQQKNTNIKEPTIEPTIVKKPEVKTEREVLDDWEDFM</sequence>
<evidence type="ECO:0000313" key="2">
    <source>
        <dbReference type="EMBL" id="QHT92581.1"/>
    </source>
</evidence>
<proteinExistence type="predicted"/>
<organism evidence="2">
    <name type="scientific">viral metagenome</name>
    <dbReference type="NCBI Taxonomy" id="1070528"/>
    <lineage>
        <taxon>unclassified sequences</taxon>
        <taxon>metagenomes</taxon>
        <taxon>organismal metagenomes</taxon>
    </lineage>
</organism>
<reference evidence="2" key="1">
    <citation type="journal article" date="2020" name="Nature">
        <title>Giant virus diversity and host interactions through global metagenomics.</title>
        <authorList>
            <person name="Schulz F."/>
            <person name="Roux S."/>
            <person name="Paez-Espino D."/>
            <person name="Jungbluth S."/>
            <person name="Walsh D.A."/>
            <person name="Denef V.J."/>
            <person name="McMahon K.D."/>
            <person name="Konstantinidis K.T."/>
            <person name="Eloe-Fadrosh E.A."/>
            <person name="Kyrpides N.C."/>
            <person name="Woyke T."/>
        </authorList>
    </citation>
    <scope>NUCLEOTIDE SEQUENCE</scope>
    <source>
        <strain evidence="2">GVMAG-M-3300023184-89</strain>
    </source>
</reference>